<keyword evidence="7 9" id="KW-0808">Transferase</keyword>
<dbReference type="NCBIfam" id="TIGR00078">
    <property type="entry name" value="nadC"/>
    <property type="match status" value="1"/>
</dbReference>
<evidence type="ECO:0000256" key="1">
    <source>
        <dbReference type="ARBA" id="ARBA00003237"/>
    </source>
</evidence>
<evidence type="ECO:0000256" key="3">
    <source>
        <dbReference type="ARBA" id="ARBA00009400"/>
    </source>
</evidence>
<keyword evidence="5 9" id="KW-0662">Pyridine nucleotide biosynthesis</keyword>
<feature type="domain" description="Quinolinate phosphoribosyl transferase N-terminal" evidence="11">
    <location>
        <begin position="21"/>
        <end position="104"/>
    </location>
</feature>
<evidence type="ECO:0000313" key="13">
    <source>
        <dbReference type="Proteomes" id="UP000070520"/>
    </source>
</evidence>
<keyword evidence="6 9" id="KW-0328">Glycosyltransferase</keyword>
<dbReference type="Gene3D" id="3.90.1170.20">
    <property type="entry name" value="Quinolinate phosphoribosyl transferase, N-terminal domain"/>
    <property type="match status" value="1"/>
</dbReference>
<dbReference type="PIRSF" id="PIRSF006250">
    <property type="entry name" value="NadC_ModD"/>
    <property type="match status" value="1"/>
</dbReference>
<dbReference type="GO" id="GO:0034213">
    <property type="term" value="P:quinolinate catabolic process"/>
    <property type="evidence" value="ECO:0007669"/>
    <property type="project" value="TreeGrafter"/>
</dbReference>
<evidence type="ECO:0000256" key="8">
    <source>
        <dbReference type="ARBA" id="ARBA00047445"/>
    </source>
</evidence>
<dbReference type="UniPathway" id="UPA00253">
    <property type="reaction ID" value="UER00331"/>
</dbReference>
<dbReference type="Pfam" id="PF01729">
    <property type="entry name" value="QRPTase_C"/>
    <property type="match status" value="1"/>
</dbReference>
<evidence type="ECO:0000313" key="12">
    <source>
        <dbReference type="EMBL" id="KXA99279.1"/>
    </source>
</evidence>
<comment type="function">
    <text evidence="1 9">Involved in the catabolism of quinolinic acid (QA).</text>
</comment>
<dbReference type="InterPro" id="IPR027277">
    <property type="entry name" value="NadC/ModD"/>
</dbReference>
<evidence type="ECO:0000256" key="4">
    <source>
        <dbReference type="ARBA" id="ARBA00011218"/>
    </source>
</evidence>
<dbReference type="Pfam" id="PF02749">
    <property type="entry name" value="QRPTase_N"/>
    <property type="match status" value="1"/>
</dbReference>
<comment type="caution">
    <text evidence="12">The sequence shown here is derived from an EMBL/GenBank/DDBJ whole genome shotgun (WGS) entry which is preliminary data.</text>
</comment>
<dbReference type="EMBL" id="LHXW01000054">
    <property type="protein sequence ID" value="KXA99279.1"/>
    <property type="molecule type" value="Genomic_DNA"/>
</dbReference>
<dbReference type="Proteomes" id="UP000070520">
    <property type="component" value="Unassembled WGS sequence"/>
</dbReference>
<dbReference type="Gene3D" id="3.20.20.70">
    <property type="entry name" value="Aldolase class I"/>
    <property type="match status" value="1"/>
</dbReference>
<dbReference type="FunFam" id="3.20.20.70:FF:000030">
    <property type="entry name" value="Nicotinate-nucleotide pyrophosphorylase, carboxylating"/>
    <property type="match status" value="1"/>
</dbReference>
<dbReference type="PANTHER" id="PTHR32179:SF3">
    <property type="entry name" value="NICOTINATE-NUCLEOTIDE PYROPHOSPHORYLASE [CARBOXYLATING]"/>
    <property type="match status" value="1"/>
</dbReference>
<dbReference type="PATRIC" id="fig|1698272.3.peg.660"/>
<evidence type="ECO:0000259" key="11">
    <source>
        <dbReference type="Pfam" id="PF02749"/>
    </source>
</evidence>
<name>A0A133UYM7_9EURY</name>
<reference evidence="12 13" key="1">
    <citation type="journal article" date="2016" name="Sci. Rep.">
        <title>Metabolic traits of an uncultured archaeal lineage -MSBL1- from brine pools of the Red Sea.</title>
        <authorList>
            <person name="Mwirichia R."/>
            <person name="Alam I."/>
            <person name="Rashid M."/>
            <person name="Vinu M."/>
            <person name="Ba-Alawi W."/>
            <person name="Anthony Kamau A."/>
            <person name="Kamanda Ngugi D."/>
            <person name="Goker M."/>
            <person name="Klenk H.P."/>
            <person name="Bajic V."/>
            <person name="Stingl U."/>
        </authorList>
    </citation>
    <scope>NUCLEOTIDE SEQUENCE [LARGE SCALE GENOMIC DNA]</scope>
    <source>
        <strain evidence="12">SCGC-AAA261C02</strain>
    </source>
</reference>
<dbReference type="InterPro" id="IPR036068">
    <property type="entry name" value="Nicotinate_pribotase-like_C"/>
</dbReference>
<evidence type="ECO:0000259" key="10">
    <source>
        <dbReference type="Pfam" id="PF01729"/>
    </source>
</evidence>
<comment type="subunit">
    <text evidence="4 9">Hexamer formed by 3 homodimers.</text>
</comment>
<dbReference type="CDD" id="cd01572">
    <property type="entry name" value="QPRTase"/>
    <property type="match status" value="1"/>
</dbReference>
<evidence type="ECO:0000256" key="5">
    <source>
        <dbReference type="ARBA" id="ARBA00022642"/>
    </source>
</evidence>
<protein>
    <recommendedName>
        <fullName evidence="9">Nicotinate-nucleotide pyrophosphorylase [carboxylating]</fullName>
        <ecNumber evidence="9">2.4.2.19</ecNumber>
    </recommendedName>
    <alternativeName>
        <fullName evidence="9">Quinolinate phosphoribosyltransferase [decarboxylating]</fullName>
    </alternativeName>
</protein>
<dbReference type="SUPFAM" id="SSF51690">
    <property type="entry name" value="Nicotinate/Quinolinate PRTase C-terminal domain-like"/>
    <property type="match status" value="1"/>
</dbReference>
<dbReference type="InterPro" id="IPR002638">
    <property type="entry name" value="Quinolinate_PRibosylTrfase_C"/>
</dbReference>
<dbReference type="AlphaFoldDB" id="A0A133UYM7"/>
<feature type="domain" description="Quinolinate phosphoribosyl transferase C-terminal" evidence="10">
    <location>
        <begin position="106"/>
        <end position="277"/>
    </location>
</feature>
<evidence type="ECO:0000256" key="6">
    <source>
        <dbReference type="ARBA" id="ARBA00022676"/>
    </source>
</evidence>
<dbReference type="PANTHER" id="PTHR32179">
    <property type="entry name" value="NICOTINATE-NUCLEOTIDE PYROPHOSPHORYLASE [CARBOXYLATING]"/>
    <property type="match status" value="1"/>
</dbReference>
<dbReference type="GO" id="GO:0009435">
    <property type="term" value="P:NAD+ biosynthetic process"/>
    <property type="evidence" value="ECO:0007669"/>
    <property type="project" value="UniProtKB-UniPathway"/>
</dbReference>
<dbReference type="EC" id="2.4.2.19" evidence="9"/>
<dbReference type="InterPro" id="IPR004393">
    <property type="entry name" value="NadC"/>
</dbReference>
<evidence type="ECO:0000256" key="9">
    <source>
        <dbReference type="PIRNR" id="PIRNR006250"/>
    </source>
</evidence>
<gene>
    <name evidence="12" type="ORF">AKJ42_03445</name>
</gene>
<proteinExistence type="inferred from homology"/>
<comment type="similarity">
    <text evidence="3 9">Belongs to the NadC/ModD family.</text>
</comment>
<dbReference type="FunFam" id="3.90.1170.20:FF:000001">
    <property type="entry name" value="Nicotinate-nucleotide diphosphorylase (Carboxylating)"/>
    <property type="match status" value="1"/>
</dbReference>
<dbReference type="SUPFAM" id="SSF54675">
    <property type="entry name" value="Nicotinate/Quinolinate PRTase N-terminal domain-like"/>
    <property type="match status" value="1"/>
</dbReference>
<dbReference type="GO" id="GO:0005737">
    <property type="term" value="C:cytoplasm"/>
    <property type="evidence" value="ECO:0007669"/>
    <property type="project" value="TreeGrafter"/>
</dbReference>
<keyword evidence="13" id="KW-1185">Reference proteome</keyword>
<dbReference type="GO" id="GO:0004514">
    <property type="term" value="F:nicotinate-nucleotide diphosphorylase (carboxylating) activity"/>
    <property type="evidence" value="ECO:0007669"/>
    <property type="project" value="UniProtKB-EC"/>
</dbReference>
<dbReference type="InterPro" id="IPR022412">
    <property type="entry name" value="Quinolinate_PRibosylTrfase_N"/>
</dbReference>
<comment type="catalytic activity">
    <reaction evidence="8 9">
        <text>nicotinate beta-D-ribonucleotide + CO2 + diphosphate = quinolinate + 5-phospho-alpha-D-ribose 1-diphosphate + 2 H(+)</text>
        <dbReference type="Rhea" id="RHEA:12733"/>
        <dbReference type="ChEBI" id="CHEBI:15378"/>
        <dbReference type="ChEBI" id="CHEBI:16526"/>
        <dbReference type="ChEBI" id="CHEBI:29959"/>
        <dbReference type="ChEBI" id="CHEBI:33019"/>
        <dbReference type="ChEBI" id="CHEBI:57502"/>
        <dbReference type="ChEBI" id="CHEBI:58017"/>
        <dbReference type="EC" id="2.4.2.19"/>
    </reaction>
</comment>
<evidence type="ECO:0000256" key="7">
    <source>
        <dbReference type="ARBA" id="ARBA00022679"/>
    </source>
</evidence>
<accession>A0A133UYM7</accession>
<sequence>MDSKTQEDIRQMLEEDIGAGDVTTESLVSEEKKAKAKITAGKSGYLAGIPEAQAVFEELEVSSNPKASDGDKIEAGDTLIEAEGLARGILTAERVALNLLSRMSGIATATREMLDEARKVNSEVQIAATRKTAPLLRRFDKKAVESVGGEPHRFNLEDFILIKDNHLELVESVAEAVQKARESNPSEKIEVEVDSLEETIEATEAGTDVVMLDNMSPEEIKEIIRELEESGLRDKVILEASGGVNPSNVKEYASTGVDIISSSYMTMQAPALDMSLEIEE</sequence>
<comment type="pathway">
    <text evidence="2 9">Cofactor biosynthesis; NAD(+) biosynthesis; nicotinate D-ribonucleotide from quinolinate: step 1/1.</text>
</comment>
<dbReference type="InterPro" id="IPR037128">
    <property type="entry name" value="Quinolinate_PRibosylTase_N_sf"/>
</dbReference>
<evidence type="ECO:0000256" key="2">
    <source>
        <dbReference type="ARBA" id="ARBA00004893"/>
    </source>
</evidence>
<dbReference type="InterPro" id="IPR013785">
    <property type="entry name" value="Aldolase_TIM"/>
</dbReference>
<organism evidence="12 13">
    <name type="scientific">candidate division MSBL1 archaeon SCGC-AAA261C02</name>
    <dbReference type="NCBI Taxonomy" id="1698272"/>
    <lineage>
        <taxon>Archaea</taxon>
        <taxon>Methanobacteriati</taxon>
        <taxon>Methanobacteriota</taxon>
        <taxon>candidate division MSBL1</taxon>
    </lineage>
</organism>